<reference evidence="1 2" key="1">
    <citation type="submission" date="2015-07" db="EMBL/GenBank/DDBJ databases">
        <title>Genome sequence of Ornatilinea apprima DSM 23815.</title>
        <authorList>
            <person name="Hemp J."/>
            <person name="Ward L.M."/>
            <person name="Pace L.A."/>
            <person name="Fischer W.W."/>
        </authorList>
    </citation>
    <scope>NUCLEOTIDE SEQUENCE [LARGE SCALE GENOMIC DNA]</scope>
    <source>
        <strain evidence="1 2">P3M-1</strain>
    </source>
</reference>
<dbReference type="Proteomes" id="UP000050417">
    <property type="component" value="Unassembled WGS sequence"/>
</dbReference>
<dbReference type="RefSeq" id="WP_075061049.1">
    <property type="nucleotide sequence ID" value="NZ_LGCL01000002.1"/>
</dbReference>
<proteinExistence type="predicted"/>
<dbReference type="AlphaFoldDB" id="A0A0P6Y6P3"/>
<dbReference type="STRING" id="1134406.ADN00_00815"/>
<dbReference type="EMBL" id="LGCL01000002">
    <property type="protein sequence ID" value="KPL81099.1"/>
    <property type="molecule type" value="Genomic_DNA"/>
</dbReference>
<evidence type="ECO:0000313" key="1">
    <source>
        <dbReference type="EMBL" id="KPL81099.1"/>
    </source>
</evidence>
<evidence type="ECO:0000313" key="2">
    <source>
        <dbReference type="Proteomes" id="UP000050417"/>
    </source>
</evidence>
<accession>A0A0P6Y6P3</accession>
<protein>
    <submittedName>
        <fullName evidence="1">Uncharacterized protein</fullName>
    </submittedName>
</protein>
<comment type="caution">
    <text evidence="1">The sequence shown here is derived from an EMBL/GenBank/DDBJ whole genome shotgun (WGS) entry which is preliminary data.</text>
</comment>
<gene>
    <name evidence="1" type="ORF">ADN00_00815</name>
</gene>
<keyword evidence="2" id="KW-1185">Reference proteome</keyword>
<organism evidence="1 2">
    <name type="scientific">Ornatilinea apprima</name>
    <dbReference type="NCBI Taxonomy" id="1134406"/>
    <lineage>
        <taxon>Bacteria</taxon>
        <taxon>Bacillati</taxon>
        <taxon>Chloroflexota</taxon>
        <taxon>Anaerolineae</taxon>
        <taxon>Anaerolineales</taxon>
        <taxon>Anaerolineaceae</taxon>
        <taxon>Ornatilinea</taxon>
    </lineage>
</organism>
<sequence length="116" mass="13591">MNNPDTDLIFPLRVIPDLADLRGDKWNHLVDQLITPDADRVSQCGFVLMMARLGGCVTCNSDSFRAMRGCTQCAQRTIRRFKGDDEELIKEYEAHREEYRQYLNEQRTKSKHRKRS</sequence>
<name>A0A0P6Y6P3_9CHLR</name>
<dbReference type="OrthoDB" id="160789at2"/>